<dbReference type="Proteomes" id="UP001165393">
    <property type="component" value="Unassembled WGS sequence"/>
</dbReference>
<gene>
    <name evidence="11" type="primary">recN</name>
    <name evidence="11" type="ORF">NAF29_08215</name>
</gene>
<dbReference type="GO" id="GO:0005524">
    <property type="term" value="F:ATP binding"/>
    <property type="evidence" value="ECO:0007669"/>
    <property type="project" value="UniProtKB-KW"/>
</dbReference>
<evidence type="ECO:0000256" key="4">
    <source>
        <dbReference type="ARBA" id="ARBA00022741"/>
    </source>
</evidence>
<dbReference type="GO" id="GO:0006281">
    <property type="term" value="P:DNA repair"/>
    <property type="evidence" value="ECO:0007669"/>
    <property type="project" value="UniProtKB-KW"/>
</dbReference>
<dbReference type="GO" id="GO:0006310">
    <property type="term" value="P:DNA recombination"/>
    <property type="evidence" value="ECO:0007669"/>
    <property type="project" value="InterPro"/>
</dbReference>
<dbReference type="GO" id="GO:0009432">
    <property type="term" value="P:SOS response"/>
    <property type="evidence" value="ECO:0007669"/>
    <property type="project" value="UniProtKB-ARBA"/>
</dbReference>
<comment type="caution">
    <text evidence="11">The sequence shown here is derived from an EMBL/GenBank/DDBJ whole genome shotgun (WGS) entry which is preliminary data.</text>
</comment>
<organism evidence="11 12">
    <name type="scientific">Echinimonas agarilytica</name>
    <dbReference type="NCBI Taxonomy" id="1215918"/>
    <lineage>
        <taxon>Bacteria</taxon>
        <taxon>Pseudomonadati</taxon>
        <taxon>Pseudomonadota</taxon>
        <taxon>Gammaproteobacteria</taxon>
        <taxon>Alteromonadales</taxon>
        <taxon>Echinimonadaceae</taxon>
        <taxon>Echinimonas</taxon>
    </lineage>
</organism>
<dbReference type="PANTHER" id="PTHR11059">
    <property type="entry name" value="DNA REPAIR PROTEIN RECN"/>
    <property type="match status" value="1"/>
</dbReference>
<dbReference type="FunFam" id="3.40.50.300:FF:000356">
    <property type="entry name" value="DNA repair protein RecN"/>
    <property type="match status" value="1"/>
</dbReference>
<dbReference type="InterPro" id="IPR027417">
    <property type="entry name" value="P-loop_NTPase"/>
</dbReference>
<evidence type="ECO:0000256" key="5">
    <source>
        <dbReference type="ARBA" id="ARBA00022763"/>
    </source>
</evidence>
<dbReference type="PANTHER" id="PTHR11059:SF0">
    <property type="entry name" value="DNA REPAIR PROTEIN RECN"/>
    <property type="match status" value="1"/>
</dbReference>
<proteinExistence type="inferred from homology"/>
<dbReference type="GO" id="GO:0043590">
    <property type="term" value="C:bacterial nucleoid"/>
    <property type="evidence" value="ECO:0007669"/>
    <property type="project" value="TreeGrafter"/>
</dbReference>
<dbReference type="InterPro" id="IPR003395">
    <property type="entry name" value="RecF/RecN/SMC_N"/>
</dbReference>
<dbReference type="Gene3D" id="3.40.50.300">
    <property type="entry name" value="P-loop containing nucleotide triphosphate hydrolases"/>
    <property type="match status" value="2"/>
</dbReference>
<keyword evidence="4" id="KW-0547">Nucleotide-binding</keyword>
<sequence>MLQQLTIQNFAVVSSLSLDWQQGMTTITGETGAGKSIALDALSLCIGARAEASMVRPGANKTDISACFNVNEIPQAFAWLDQNDLGNEDGECILRRTITAEGRSRGYINGQPVPIQQLKNLGAHLLSIHGQHAHLDLIKNERQQALLDQYAGHDNLLQKTAQRFKAWQTVQSHLKSLQSSQDAQRDRLQLLSYQVEELNEFALQEGEFEQLEFDFKRLSHAVDLLQHGQQAHESLATAEPANVDAMLHQVCQHLHQCAELDESIKPTLQILEEARIQIDEASSELESFCGSIEFDPVRLNETEQRMKKALDLARKHHVEPEQLCRHHQQLVQELELIGHPSETLEELEQQVRDAEDHYHKAALKLTHSRIKAGKSLCKGIMFEVQSMNMPHTKIAFEIQPNSPSAIGSDDIRLLVATNPGQPLGELGKVASGGELSRLGLAIQVITHNSQTTPTLVFDEVDVGISGQTASIVGKLLRSLGSKSQVICVTHLPQVAASGHHQLFVDKLIAQSSTETRVQVLDEKGRVEELARLLGGEQITEHTLANAQELLFHS</sequence>
<keyword evidence="7 9" id="KW-0234">DNA repair</keyword>
<dbReference type="EMBL" id="JAMQGP010000003">
    <property type="protein sequence ID" value="MCM2679650.1"/>
    <property type="molecule type" value="Genomic_DNA"/>
</dbReference>
<dbReference type="NCBIfam" id="TIGR00634">
    <property type="entry name" value="recN"/>
    <property type="match status" value="1"/>
</dbReference>
<evidence type="ECO:0000256" key="8">
    <source>
        <dbReference type="ARBA" id="ARBA00033408"/>
    </source>
</evidence>
<dbReference type="InterPro" id="IPR004604">
    <property type="entry name" value="DNA_recomb/repair_RecN"/>
</dbReference>
<evidence type="ECO:0000256" key="3">
    <source>
        <dbReference type="ARBA" id="ARBA00021315"/>
    </source>
</evidence>
<dbReference type="NCBIfam" id="NF008121">
    <property type="entry name" value="PRK10869.1"/>
    <property type="match status" value="1"/>
</dbReference>
<evidence type="ECO:0000256" key="9">
    <source>
        <dbReference type="PIRNR" id="PIRNR003128"/>
    </source>
</evidence>
<evidence type="ECO:0000256" key="1">
    <source>
        <dbReference type="ARBA" id="ARBA00003618"/>
    </source>
</evidence>
<comment type="function">
    <text evidence="1 9">May be involved in recombinational repair of damaged DNA.</text>
</comment>
<evidence type="ECO:0000256" key="2">
    <source>
        <dbReference type="ARBA" id="ARBA00009441"/>
    </source>
</evidence>
<keyword evidence="5 9" id="KW-0227">DNA damage</keyword>
<feature type="domain" description="RecF/RecN/SMC N-terminal" evidence="10">
    <location>
        <begin position="1"/>
        <end position="499"/>
    </location>
</feature>
<name>A0AA41W638_9GAMM</name>
<accession>A0AA41W638</accession>
<dbReference type="AlphaFoldDB" id="A0AA41W638"/>
<evidence type="ECO:0000313" key="12">
    <source>
        <dbReference type="Proteomes" id="UP001165393"/>
    </source>
</evidence>
<evidence type="ECO:0000313" key="11">
    <source>
        <dbReference type="EMBL" id="MCM2679650.1"/>
    </source>
</evidence>
<dbReference type="FunFam" id="3.40.50.300:FF:000319">
    <property type="entry name" value="DNA repair protein RecN"/>
    <property type="match status" value="1"/>
</dbReference>
<keyword evidence="6" id="KW-0067">ATP-binding</keyword>
<protein>
    <recommendedName>
        <fullName evidence="3 9">DNA repair protein RecN</fullName>
    </recommendedName>
    <alternativeName>
        <fullName evidence="8 9">Recombination protein N</fullName>
    </alternativeName>
</protein>
<comment type="similarity">
    <text evidence="2 9">Belongs to the RecN family.</text>
</comment>
<dbReference type="Pfam" id="PF02463">
    <property type="entry name" value="SMC_N"/>
    <property type="match status" value="1"/>
</dbReference>
<reference evidence="11 12" key="1">
    <citation type="journal article" date="2013" name="Antonie Van Leeuwenhoek">
        <title>Echinimonas agarilytica gen. nov., sp. nov., a new gammaproteobacterium isolated from the sea urchin Strongylocentrotus intermedius.</title>
        <authorList>
            <person name="Nedashkovskaya O.I."/>
            <person name="Stenkova A.M."/>
            <person name="Zhukova N.V."/>
            <person name="Van Trappen S."/>
            <person name="Lee J.S."/>
            <person name="Kim S.B."/>
        </authorList>
    </citation>
    <scope>NUCLEOTIDE SEQUENCE [LARGE SCALE GENOMIC DNA]</scope>
    <source>
        <strain evidence="11 12">KMM 6351</strain>
    </source>
</reference>
<dbReference type="SUPFAM" id="SSF52540">
    <property type="entry name" value="P-loop containing nucleoside triphosphate hydrolases"/>
    <property type="match status" value="2"/>
</dbReference>
<dbReference type="RefSeq" id="WP_251261094.1">
    <property type="nucleotide sequence ID" value="NZ_JAMQGP010000003.1"/>
</dbReference>
<evidence type="ECO:0000259" key="10">
    <source>
        <dbReference type="Pfam" id="PF02463"/>
    </source>
</evidence>
<evidence type="ECO:0000256" key="6">
    <source>
        <dbReference type="ARBA" id="ARBA00022840"/>
    </source>
</evidence>
<keyword evidence="12" id="KW-1185">Reference proteome</keyword>
<dbReference type="PIRSF" id="PIRSF003128">
    <property type="entry name" value="RecN"/>
    <property type="match status" value="1"/>
</dbReference>
<evidence type="ECO:0000256" key="7">
    <source>
        <dbReference type="ARBA" id="ARBA00023204"/>
    </source>
</evidence>
<dbReference type="CDD" id="cd03241">
    <property type="entry name" value="ABC_RecN"/>
    <property type="match status" value="2"/>
</dbReference>